<evidence type="ECO:0000313" key="2">
    <source>
        <dbReference type="EMBL" id="ORY21646.1"/>
    </source>
</evidence>
<evidence type="ECO:0000256" key="1">
    <source>
        <dbReference type="SAM" id="MobiDB-lite"/>
    </source>
</evidence>
<keyword evidence="3" id="KW-1185">Reference proteome</keyword>
<feature type="region of interest" description="Disordered" evidence="1">
    <location>
        <begin position="162"/>
        <end position="234"/>
    </location>
</feature>
<proteinExistence type="predicted"/>
<name>A0A1Y2AGL4_9TREE</name>
<dbReference type="EMBL" id="MCFC01000107">
    <property type="protein sequence ID" value="ORY21646.1"/>
    <property type="molecule type" value="Genomic_DNA"/>
</dbReference>
<evidence type="ECO:0000313" key="3">
    <source>
        <dbReference type="Proteomes" id="UP000193986"/>
    </source>
</evidence>
<comment type="caution">
    <text evidence="2">The sequence shown here is derived from an EMBL/GenBank/DDBJ whole genome shotgun (WGS) entry which is preliminary data.</text>
</comment>
<organism evidence="2 3">
    <name type="scientific">Naematelia encephala</name>
    <dbReference type="NCBI Taxonomy" id="71784"/>
    <lineage>
        <taxon>Eukaryota</taxon>
        <taxon>Fungi</taxon>
        <taxon>Dikarya</taxon>
        <taxon>Basidiomycota</taxon>
        <taxon>Agaricomycotina</taxon>
        <taxon>Tremellomycetes</taxon>
        <taxon>Tremellales</taxon>
        <taxon>Naemateliaceae</taxon>
        <taxon>Naematelia</taxon>
    </lineage>
</organism>
<dbReference type="Proteomes" id="UP000193986">
    <property type="component" value="Unassembled WGS sequence"/>
</dbReference>
<gene>
    <name evidence="2" type="ORF">BCR39DRAFT_553237</name>
</gene>
<dbReference type="InParanoid" id="A0A1Y2AGL4"/>
<feature type="compositionally biased region" description="Basic and acidic residues" evidence="1">
    <location>
        <begin position="170"/>
        <end position="180"/>
    </location>
</feature>
<protein>
    <submittedName>
        <fullName evidence="2">Uncharacterized protein</fullName>
    </submittedName>
</protein>
<reference evidence="2 3" key="1">
    <citation type="submission" date="2016-07" db="EMBL/GenBank/DDBJ databases">
        <title>Pervasive Adenine N6-methylation of Active Genes in Fungi.</title>
        <authorList>
            <consortium name="DOE Joint Genome Institute"/>
            <person name="Mondo S.J."/>
            <person name="Dannebaum R.O."/>
            <person name="Kuo R.C."/>
            <person name="Labutti K."/>
            <person name="Haridas S."/>
            <person name="Kuo A."/>
            <person name="Salamov A."/>
            <person name="Ahrendt S.R."/>
            <person name="Lipzen A."/>
            <person name="Sullivan W."/>
            <person name="Andreopoulos W.B."/>
            <person name="Clum A."/>
            <person name="Lindquist E."/>
            <person name="Daum C."/>
            <person name="Ramamoorthy G.K."/>
            <person name="Gryganskyi A."/>
            <person name="Culley D."/>
            <person name="Magnuson J.K."/>
            <person name="James T.Y."/>
            <person name="O'Malley M.A."/>
            <person name="Stajich J.E."/>
            <person name="Spatafora J.W."/>
            <person name="Visel A."/>
            <person name="Grigoriev I.V."/>
        </authorList>
    </citation>
    <scope>NUCLEOTIDE SEQUENCE [LARGE SCALE GENOMIC DNA]</scope>
    <source>
        <strain evidence="2 3">68-887.2</strain>
    </source>
</reference>
<dbReference type="AlphaFoldDB" id="A0A1Y2AGL4"/>
<feature type="region of interest" description="Disordered" evidence="1">
    <location>
        <begin position="36"/>
        <end position="60"/>
    </location>
</feature>
<accession>A0A1Y2AGL4</accession>
<sequence>MGYIRPENFRKGCLRNSFLSTMPSYTATGTPLRLPRHSLCVSDRSPTPHPDSYKRSGSTEPSLKSLKAWYISRFESTVHDLHREFLEKLGAAVVNPTVSARLFLEIGQYRIIKARSVTNSLRELHTIDGDSNVESRHNASNQQVTTFDFDDRDDQAAISEEDSNLVHPAFGHEHQDDSVTRSKKRRRESYDISAISSRSKSKSRKEHDPQRDRRPAKKVTAGEAMAISREKIGR</sequence>